<reference evidence="9 10" key="1">
    <citation type="journal article" date="2023" name="Plants (Basel)">
        <title>Bridging the Gap: Combining Genomics and Transcriptomics Approaches to Understand Stylosanthes scabra, an Orphan Legume from the Brazilian Caatinga.</title>
        <authorList>
            <person name="Ferreira-Neto J.R.C."/>
            <person name="da Silva M.D."/>
            <person name="Binneck E."/>
            <person name="de Melo N.F."/>
            <person name="da Silva R.H."/>
            <person name="de Melo A.L.T.M."/>
            <person name="Pandolfi V."/>
            <person name="Bustamante F.O."/>
            <person name="Brasileiro-Vidal A.C."/>
            <person name="Benko-Iseppon A.M."/>
        </authorList>
    </citation>
    <scope>NUCLEOTIDE SEQUENCE [LARGE SCALE GENOMIC DNA]</scope>
    <source>
        <tissue evidence="9">Leaves</tissue>
    </source>
</reference>
<dbReference type="PANTHER" id="PTHR23130:SF157">
    <property type="entry name" value="AUXIN-INDUCED IN ROOT CULTURES PROTEIN 12"/>
    <property type="match status" value="1"/>
</dbReference>
<protein>
    <recommendedName>
        <fullName evidence="8">DOMON domain-containing protein</fullName>
    </recommendedName>
</protein>
<gene>
    <name evidence="9" type="ORF">PIB30_008856</name>
</gene>
<evidence type="ECO:0000256" key="2">
    <source>
        <dbReference type="ARBA" id="ARBA00022448"/>
    </source>
</evidence>
<evidence type="ECO:0000256" key="7">
    <source>
        <dbReference type="SAM" id="SignalP"/>
    </source>
</evidence>
<evidence type="ECO:0000256" key="4">
    <source>
        <dbReference type="ARBA" id="ARBA00022982"/>
    </source>
</evidence>
<feature type="domain" description="DOMON" evidence="8">
    <location>
        <begin position="51"/>
        <end position="164"/>
    </location>
</feature>
<dbReference type="PROSITE" id="PS50836">
    <property type="entry name" value="DOMON"/>
    <property type="match status" value="1"/>
</dbReference>
<proteinExistence type="predicted"/>
<keyword evidence="4" id="KW-0249">Electron transport</keyword>
<evidence type="ECO:0000256" key="6">
    <source>
        <dbReference type="SAM" id="MobiDB-lite"/>
    </source>
</evidence>
<evidence type="ECO:0000259" key="8">
    <source>
        <dbReference type="PROSITE" id="PS50836"/>
    </source>
</evidence>
<comment type="caution">
    <text evidence="9">The sequence shown here is derived from an EMBL/GenBank/DDBJ whole genome shotgun (WGS) entry which is preliminary data.</text>
</comment>
<dbReference type="InterPro" id="IPR005018">
    <property type="entry name" value="DOMON_domain"/>
</dbReference>
<organism evidence="9 10">
    <name type="scientific">Stylosanthes scabra</name>
    <dbReference type="NCBI Taxonomy" id="79078"/>
    <lineage>
        <taxon>Eukaryota</taxon>
        <taxon>Viridiplantae</taxon>
        <taxon>Streptophyta</taxon>
        <taxon>Embryophyta</taxon>
        <taxon>Tracheophyta</taxon>
        <taxon>Spermatophyta</taxon>
        <taxon>Magnoliopsida</taxon>
        <taxon>eudicotyledons</taxon>
        <taxon>Gunneridae</taxon>
        <taxon>Pentapetalae</taxon>
        <taxon>rosids</taxon>
        <taxon>fabids</taxon>
        <taxon>Fabales</taxon>
        <taxon>Fabaceae</taxon>
        <taxon>Papilionoideae</taxon>
        <taxon>50 kb inversion clade</taxon>
        <taxon>dalbergioids sensu lato</taxon>
        <taxon>Dalbergieae</taxon>
        <taxon>Pterocarpus clade</taxon>
        <taxon>Stylosanthes</taxon>
    </lineage>
</organism>
<comment type="subcellular location">
    <subcellularLocation>
        <location evidence="1">Membrane</location>
    </subcellularLocation>
</comment>
<evidence type="ECO:0000256" key="5">
    <source>
        <dbReference type="ARBA" id="ARBA00023136"/>
    </source>
</evidence>
<dbReference type="PANTHER" id="PTHR23130">
    <property type="entry name" value="CYTOCHROME B561 AND DOMON DOMAIN-CONTAINING PROTEIN"/>
    <property type="match status" value="1"/>
</dbReference>
<evidence type="ECO:0000256" key="3">
    <source>
        <dbReference type="ARBA" id="ARBA00022729"/>
    </source>
</evidence>
<feature type="compositionally biased region" description="Low complexity" evidence="6">
    <location>
        <begin position="192"/>
        <end position="203"/>
    </location>
</feature>
<keyword evidence="2" id="KW-0813">Transport</keyword>
<dbReference type="EMBL" id="JASCZI010241675">
    <property type="protein sequence ID" value="MED6204414.1"/>
    <property type="molecule type" value="Genomic_DNA"/>
</dbReference>
<name>A0ABU6Y353_9FABA</name>
<dbReference type="Pfam" id="PF04526">
    <property type="entry name" value="DUF568"/>
    <property type="match status" value="1"/>
</dbReference>
<keyword evidence="5" id="KW-0472">Membrane</keyword>
<dbReference type="CDD" id="cd09629">
    <property type="entry name" value="DOMON_CIL1_like"/>
    <property type="match status" value="1"/>
</dbReference>
<feature type="signal peptide" evidence="7">
    <location>
        <begin position="1"/>
        <end position="25"/>
    </location>
</feature>
<keyword evidence="3 7" id="KW-0732">Signal</keyword>
<keyword evidence="10" id="KW-1185">Reference proteome</keyword>
<feature type="region of interest" description="Disordered" evidence="6">
    <location>
        <begin position="192"/>
        <end position="216"/>
    </location>
</feature>
<feature type="chain" id="PRO_5047299055" description="DOMON domain-containing protein" evidence="7">
    <location>
        <begin position="26"/>
        <end position="245"/>
    </location>
</feature>
<feature type="compositionally biased region" description="Gly residues" evidence="6">
    <location>
        <begin position="204"/>
        <end position="216"/>
    </location>
</feature>
<accession>A0ABU6Y353</accession>
<evidence type="ECO:0000313" key="10">
    <source>
        <dbReference type="Proteomes" id="UP001341840"/>
    </source>
</evidence>
<sequence length="245" mass="24986">MASQLFSLLISIAILITLFSSTAHSDTLSCKSQKLPESSRTYANCTDLPALGAVLHFTYNSTNSSLAVAFAASPPSNGWVAWGVNTAGGGMIGAQALIAYKHTDGKFAVDLYNLTSYGFIDPVKKLSVETWDVSAVESNGAVTIFAAVKIPAKAENITQVWQVGPVVSGKPAKHAIAKENLAATSALPGATAATTPAAPAPASGSGGNSSGSGSGKKSGAASLMGERFSLGFYVSVILVMACFMS</sequence>
<dbReference type="Proteomes" id="UP001341840">
    <property type="component" value="Unassembled WGS sequence"/>
</dbReference>
<dbReference type="InterPro" id="IPR045265">
    <property type="entry name" value="AIR12_DOMON"/>
</dbReference>
<evidence type="ECO:0000256" key="1">
    <source>
        <dbReference type="ARBA" id="ARBA00004370"/>
    </source>
</evidence>
<evidence type="ECO:0000313" key="9">
    <source>
        <dbReference type="EMBL" id="MED6204414.1"/>
    </source>
</evidence>